<dbReference type="Pfam" id="PF19830">
    <property type="entry name" value="DUF6311"/>
    <property type="match status" value="1"/>
</dbReference>
<feature type="transmembrane region" description="Helical" evidence="1">
    <location>
        <begin position="146"/>
        <end position="168"/>
    </location>
</feature>
<gene>
    <name evidence="3" type="ORF">A2721_01070</name>
</gene>
<feature type="domain" description="DUF6311" evidence="2">
    <location>
        <begin position="65"/>
        <end position="394"/>
    </location>
</feature>
<evidence type="ECO:0000313" key="4">
    <source>
        <dbReference type="Proteomes" id="UP000177871"/>
    </source>
</evidence>
<keyword evidence="1" id="KW-1133">Transmembrane helix</keyword>
<dbReference type="AlphaFoldDB" id="A0A1F6A613"/>
<evidence type="ECO:0000313" key="3">
    <source>
        <dbReference type="EMBL" id="OGG19727.1"/>
    </source>
</evidence>
<feature type="transmembrane region" description="Helical" evidence="1">
    <location>
        <begin position="7"/>
        <end position="27"/>
    </location>
</feature>
<proteinExistence type="predicted"/>
<evidence type="ECO:0000256" key="1">
    <source>
        <dbReference type="SAM" id="Phobius"/>
    </source>
</evidence>
<feature type="transmembrane region" description="Helical" evidence="1">
    <location>
        <begin position="174"/>
        <end position="202"/>
    </location>
</feature>
<reference evidence="3 4" key="1">
    <citation type="journal article" date="2016" name="Nat. Commun.">
        <title>Thousands of microbial genomes shed light on interconnected biogeochemical processes in an aquifer system.</title>
        <authorList>
            <person name="Anantharaman K."/>
            <person name="Brown C.T."/>
            <person name="Hug L.A."/>
            <person name="Sharon I."/>
            <person name="Castelle C.J."/>
            <person name="Probst A.J."/>
            <person name="Thomas B.C."/>
            <person name="Singh A."/>
            <person name="Wilkins M.J."/>
            <person name="Karaoz U."/>
            <person name="Brodie E.L."/>
            <person name="Williams K.H."/>
            <person name="Hubbard S.S."/>
            <person name="Banfield J.F."/>
        </authorList>
    </citation>
    <scope>NUCLEOTIDE SEQUENCE [LARGE SCALE GENOMIC DNA]</scope>
</reference>
<dbReference type="STRING" id="1798381.A2721_01070"/>
<dbReference type="Proteomes" id="UP000177871">
    <property type="component" value="Unassembled WGS sequence"/>
</dbReference>
<organism evidence="3 4">
    <name type="scientific">Candidatus Gottesmanbacteria bacterium RIFCSPHIGHO2_01_FULL_47_48</name>
    <dbReference type="NCBI Taxonomy" id="1798381"/>
    <lineage>
        <taxon>Bacteria</taxon>
        <taxon>Candidatus Gottesmaniibacteriota</taxon>
    </lineage>
</organism>
<accession>A0A1F6A613</accession>
<feature type="transmembrane region" description="Helical" evidence="1">
    <location>
        <begin position="361"/>
        <end position="379"/>
    </location>
</feature>
<sequence>MRTIAKHLLVITFFTLVTLIVTWPLIFNPNTLIIDRFDGLLITWILNWNIHSFSSGITGLTNYFQANIFYPFSNTLAFSDYHFLSALIATPFVLVFKEPLIAYNLTLILGFILTAYTTFLLLDFLTKDPKTATLGAILFTFSTLHINYLAHLQLFAFWPVILTLYFLFRKWRFPYIALFVLSSLNSPLNFYFLLLSFTLVLIFQKDQRWATIPTILSAIIVAPFFLPYIQISRISGYVRPINDVIHFSFQIPDLFHISPASRLWSLSPIRDNLTPGYFGLVFFGLAALMLAFNFPHREKIKLQTKFFVFLAGISFILSLGPGLHIFRDTIHVGPLPIIPLPYLALYYLLPGFSGFRTPSRWILLTAFALAMAIGLYFAKRLNGKLITFLIITILVEINFPFSYSRVPSLQDFPPEQAWLVNNYVGEPIIQFPLYNWSDQPEFGLETLREYYSTIHFHPMVNGFSGYSPKPWEERVKWLQKNFPSEESLSYLQNLGIKLVLAPAAWRNMTAWENRLKLVASFPETNIYEML</sequence>
<feature type="transmembrane region" description="Helical" evidence="1">
    <location>
        <begin position="39"/>
        <end position="64"/>
    </location>
</feature>
<feature type="transmembrane region" description="Helical" evidence="1">
    <location>
        <begin position="209"/>
        <end position="229"/>
    </location>
</feature>
<feature type="transmembrane region" description="Helical" evidence="1">
    <location>
        <begin position="306"/>
        <end position="326"/>
    </location>
</feature>
<evidence type="ECO:0000259" key="2">
    <source>
        <dbReference type="Pfam" id="PF19830"/>
    </source>
</evidence>
<feature type="transmembrane region" description="Helical" evidence="1">
    <location>
        <begin position="332"/>
        <end position="349"/>
    </location>
</feature>
<dbReference type="InterPro" id="IPR046278">
    <property type="entry name" value="DUF6311"/>
</dbReference>
<name>A0A1F6A613_9BACT</name>
<feature type="transmembrane region" description="Helical" evidence="1">
    <location>
        <begin position="101"/>
        <end position="125"/>
    </location>
</feature>
<keyword evidence="1" id="KW-0812">Transmembrane</keyword>
<protein>
    <recommendedName>
        <fullName evidence="2">DUF6311 domain-containing protein</fullName>
    </recommendedName>
</protein>
<feature type="transmembrane region" description="Helical" evidence="1">
    <location>
        <begin position="76"/>
        <end position="95"/>
    </location>
</feature>
<dbReference type="EMBL" id="MFJK01000004">
    <property type="protein sequence ID" value="OGG19727.1"/>
    <property type="molecule type" value="Genomic_DNA"/>
</dbReference>
<feature type="transmembrane region" description="Helical" evidence="1">
    <location>
        <begin position="276"/>
        <end position="294"/>
    </location>
</feature>
<keyword evidence="1" id="KW-0472">Membrane</keyword>
<comment type="caution">
    <text evidence="3">The sequence shown here is derived from an EMBL/GenBank/DDBJ whole genome shotgun (WGS) entry which is preliminary data.</text>
</comment>